<dbReference type="InterPro" id="IPR036259">
    <property type="entry name" value="MFS_trans_sf"/>
</dbReference>
<dbReference type="Gene3D" id="1.20.1250.20">
    <property type="entry name" value="MFS general substrate transporter like domains"/>
    <property type="match status" value="1"/>
</dbReference>
<dbReference type="Pfam" id="PF07690">
    <property type="entry name" value="MFS_1"/>
    <property type="match status" value="1"/>
</dbReference>
<dbReference type="SUPFAM" id="SSF103473">
    <property type="entry name" value="MFS general substrate transporter"/>
    <property type="match status" value="1"/>
</dbReference>
<keyword evidence="9" id="KW-0732">Signal</keyword>
<feature type="transmembrane region" description="Helical" evidence="8">
    <location>
        <begin position="82"/>
        <end position="107"/>
    </location>
</feature>
<comment type="caution">
    <text evidence="10">The sequence shown here is derived from an EMBL/GenBank/DDBJ whole genome shotgun (WGS) entry which is preliminary data.</text>
</comment>
<dbReference type="GO" id="GO:0016020">
    <property type="term" value="C:membrane"/>
    <property type="evidence" value="ECO:0007669"/>
    <property type="project" value="UniProtKB-SubCell"/>
</dbReference>
<protein>
    <submittedName>
        <fullName evidence="10">Transporter MCH4</fullName>
    </submittedName>
</protein>
<evidence type="ECO:0000256" key="7">
    <source>
        <dbReference type="ARBA" id="ARBA00023180"/>
    </source>
</evidence>
<dbReference type="AlphaFoldDB" id="A0A8H4K647"/>
<feature type="signal peptide" evidence="9">
    <location>
        <begin position="1"/>
        <end position="17"/>
    </location>
</feature>
<proteinExistence type="inferred from homology"/>
<sequence length="124" mass="13123">MSAILTLAVWLPGKSNAVLLCCSAFLGFFSGCYISLTPALVVEVSPPTDIGHRTGILYFCISIGVLTGSPIAGALVEAKDGVYMYLKVFSGVTMSAGAVLITILSLYMSHLSKKAEIESQKQEE</sequence>
<name>A0A8H4K647_9HYPO</name>
<feature type="chain" id="PRO_5034097576" evidence="9">
    <location>
        <begin position="18"/>
        <end position="124"/>
    </location>
</feature>
<evidence type="ECO:0000256" key="2">
    <source>
        <dbReference type="ARBA" id="ARBA00006727"/>
    </source>
</evidence>
<keyword evidence="11" id="KW-1185">Reference proteome</keyword>
<dbReference type="PANTHER" id="PTHR11360:SF224">
    <property type="entry name" value="MAJOR FACILITATOR SUPERFAMILY (MFS) PROFILE DOMAIN-CONTAINING PROTEIN-RELATED"/>
    <property type="match status" value="1"/>
</dbReference>
<feature type="transmembrane region" description="Helical" evidence="8">
    <location>
        <begin position="56"/>
        <end position="76"/>
    </location>
</feature>
<evidence type="ECO:0000256" key="4">
    <source>
        <dbReference type="ARBA" id="ARBA00022692"/>
    </source>
</evidence>
<organism evidence="10 11">
    <name type="scientific">Fusarium acutatum</name>
    <dbReference type="NCBI Taxonomy" id="78861"/>
    <lineage>
        <taxon>Eukaryota</taxon>
        <taxon>Fungi</taxon>
        <taxon>Dikarya</taxon>
        <taxon>Ascomycota</taxon>
        <taxon>Pezizomycotina</taxon>
        <taxon>Sordariomycetes</taxon>
        <taxon>Hypocreomycetidae</taxon>
        <taxon>Hypocreales</taxon>
        <taxon>Nectriaceae</taxon>
        <taxon>Fusarium</taxon>
        <taxon>Fusarium fujikuroi species complex</taxon>
    </lineage>
</organism>
<keyword evidence="4 8" id="KW-0812">Transmembrane</keyword>
<evidence type="ECO:0000256" key="5">
    <source>
        <dbReference type="ARBA" id="ARBA00022989"/>
    </source>
</evidence>
<dbReference type="InterPro" id="IPR050327">
    <property type="entry name" value="Proton-linked_MCT"/>
</dbReference>
<feature type="transmembrane region" description="Helical" evidence="8">
    <location>
        <begin position="27"/>
        <end position="44"/>
    </location>
</feature>
<dbReference type="EMBL" id="JAADJF010000019">
    <property type="protein sequence ID" value="KAF4444206.1"/>
    <property type="molecule type" value="Genomic_DNA"/>
</dbReference>
<evidence type="ECO:0000256" key="3">
    <source>
        <dbReference type="ARBA" id="ARBA00022448"/>
    </source>
</evidence>
<evidence type="ECO:0000256" key="8">
    <source>
        <dbReference type="SAM" id="Phobius"/>
    </source>
</evidence>
<keyword evidence="7" id="KW-0325">Glycoprotein</keyword>
<dbReference type="InterPro" id="IPR011701">
    <property type="entry name" value="MFS"/>
</dbReference>
<keyword evidence="5 8" id="KW-1133">Transmembrane helix</keyword>
<comment type="subcellular location">
    <subcellularLocation>
        <location evidence="1">Membrane</location>
        <topology evidence="1">Multi-pass membrane protein</topology>
    </subcellularLocation>
</comment>
<dbReference type="Proteomes" id="UP000536711">
    <property type="component" value="Unassembled WGS sequence"/>
</dbReference>
<evidence type="ECO:0000313" key="11">
    <source>
        <dbReference type="Proteomes" id="UP000536711"/>
    </source>
</evidence>
<dbReference type="PANTHER" id="PTHR11360">
    <property type="entry name" value="MONOCARBOXYLATE TRANSPORTER"/>
    <property type="match status" value="1"/>
</dbReference>
<comment type="similarity">
    <text evidence="2">Belongs to the major facilitator superfamily. Monocarboxylate porter (TC 2.A.1.13) family.</text>
</comment>
<accession>A0A8H4K647</accession>
<evidence type="ECO:0000256" key="9">
    <source>
        <dbReference type="SAM" id="SignalP"/>
    </source>
</evidence>
<keyword evidence="6 8" id="KW-0472">Membrane</keyword>
<evidence type="ECO:0000313" key="10">
    <source>
        <dbReference type="EMBL" id="KAF4444206.1"/>
    </source>
</evidence>
<gene>
    <name evidence="10" type="ORF">FACUT_787</name>
</gene>
<keyword evidence="3" id="KW-0813">Transport</keyword>
<evidence type="ECO:0000256" key="6">
    <source>
        <dbReference type="ARBA" id="ARBA00023136"/>
    </source>
</evidence>
<dbReference type="GO" id="GO:0022857">
    <property type="term" value="F:transmembrane transporter activity"/>
    <property type="evidence" value="ECO:0007669"/>
    <property type="project" value="InterPro"/>
</dbReference>
<dbReference type="OrthoDB" id="5667at2759"/>
<reference evidence="10 11" key="1">
    <citation type="submission" date="2020-01" db="EMBL/GenBank/DDBJ databases">
        <title>Identification and distribution of gene clusters putatively required for synthesis of sphingolipid metabolism inhibitors in phylogenetically diverse species of the filamentous fungus Fusarium.</title>
        <authorList>
            <person name="Kim H.-S."/>
            <person name="Busman M."/>
            <person name="Brown D.W."/>
            <person name="Divon H."/>
            <person name="Uhlig S."/>
            <person name="Proctor R.H."/>
        </authorList>
    </citation>
    <scope>NUCLEOTIDE SEQUENCE [LARGE SCALE GENOMIC DNA]</scope>
    <source>
        <strain evidence="10 11">NRRL 13308</strain>
    </source>
</reference>
<evidence type="ECO:0000256" key="1">
    <source>
        <dbReference type="ARBA" id="ARBA00004141"/>
    </source>
</evidence>